<dbReference type="AlphaFoldDB" id="A0A151JDH6"/>
<dbReference type="Gene3D" id="3.40.50.720">
    <property type="entry name" value="NAD(P)-binding Rossmann-like Domain"/>
    <property type="match status" value="1"/>
</dbReference>
<dbReference type="PRINTS" id="PR00081">
    <property type="entry name" value="GDHRDH"/>
</dbReference>
<gene>
    <name evidence="5" type="ORF">AUQ44_18400</name>
</gene>
<dbReference type="InterPro" id="IPR057326">
    <property type="entry name" value="KR_dom"/>
</dbReference>
<proteinExistence type="inferred from homology"/>
<evidence type="ECO:0000256" key="2">
    <source>
        <dbReference type="ARBA" id="ARBA00023002"/>
    </source>
</evidence>
<feature type="domain" description="Ketoreductase" evidence="4">
    <location>
        <begin position="6"/>
        <end position="186"/>
    </location>
</feature>
<dbReference type="Pfam" id="PF00106">
    <property type="entry name" value="adh_short"/>
    <property type="match status" value="1"/>
</dbReference>
<accession>A0A151JDH6</accession>
<comment type="similarity">
    <text evidence="1 3">Belongs to the short-chain dehydrogenases/reductases (SDR) family.</text>
</comment>
<dbReference type="GO" id="GO:0016020">
    <property type="term" value="C:membrane"/>
    <property type="evidence" value="ECO:0007669"/>
    <property type="project" value="TreeGrafter"/>
</dbReference>
<dbReference type="RefSeq" id="WP_065820074.1">
    <property type="nucleotide sequence ID" value="NZ_CP195599.1"/>
</dbReference>
<organism evidence="5 6">
    <name type="scientific">Vibrio cidicii</name>
    <dbReference type="NCBI Taxonomy" id="1763883"/>
    <lineage>
        <taxon>Bacteria</taxon>
        <taxon>Pseudomonadati</taxon>
        <taxon>Pseudomonadota</taxon>
        <taxon>Gammaproteobacteria</taxon>
        <taxon>Vibrionales</taxon>
        <taxon>Vibrionaceae</taxon>
        <taxon>Vibrio</taxon>
    </lineage>
</organism>
<dbReference type="InterPro" id="IPR036291">
    <property type="entry name" value="NAD(P)-bd_dom_sf"/>
</dbReference>
<dbReference type="GO" id="GO:0016491">
    <property type="term" value="F:oxidoreductase activity"/>
    <property type="evidence" value="ECO:0007669"/>
    <property type="project" value="UniProtKB-KW"/>
</dbReference>
<protein>
    <submittedName>
        <fullName evidence="5">Short-chain dehydrogenase</fullName>
    </submittedName>
</protein>
<comment type="caution">
    <text evidence="5">The sequence shown here is derived from an EMBL/GenBank/DDBJ whole genome shotgun (WGS) entry which is preliminary data.</text>
</comment>
<keyword evidence="2" id="KW-0560">Oxidoreductase</keyword>
<dbReference type="PANTHER" id="PTHR44196">
    <property type="entry name" value="DEHYDROGENASE/REDUCTASE SDR FAMILY MEMBER 7B"/>
    <property type="match status" value="1"/>
</dbReference>
<dbReference type="PANTHER" id="PTHR44196:SF1">
    <property type="entry name" value="DEHYDROGENASE_REDUCTASE SDR FAMILY MEMBER 7B"/>
    <property type="match status" value="1"/>
</dbReference>
<evidence type="ECO:0000259" key="4">
    <source>
        <dbReference type="SMART" id="SM00822"/>
    </source>
</evidence>
<evidence type="ECO:0000313" key="6">
    <source>
        <dbReference type="Proteomes" id="UP000075349"/>
    </source>
</evidence>
<name>A0A151JDH6_9VIBR</name>
<dbReference type="CDD" id="cd05233">
    <property type="entry name" value="SDR_c"/>
    <property type="match status" value="1"/>
</dbReference>
<dbReference type="SUPFAM" id="SSF51735">
    <property type="entry name" value="NAD(P)-binding Rossmann-fold domains"/>
    <property type="match status" value="1"/>
</dbReference>
<dbReference type="InterPro" id="IPR002347">
    <property type="entry name" value="SDR_fam"/>
</dbReference>
<dbReference type="Proteomes" id="UP000075349">
    <property type="component" value="Unassembled WGS sequence"/>
</dbReference>
<evidence type="ECO:0000256" key="3">
    <source>
        <dbReference type="RuleBase" id="RU000363"/>
    </source>
</evidence>
<sequence>MKIEDSHILLTGASGGIGRSIAKLLAEKGARLTLVGRDGDKLNALRQSLANAEKHKLICADLSSAEGMAEIRRAAMQCIQQGERIDALINNAGSNQFRLLAKRSAESIESEMALNLLTPIHLTQSALTWLNKPGIILNIGSTFGSIGYPGYATYCAAKSGLLRFSEAMNRELEGTGIKVLYLAPRATNTELNSEAVKQLNQALGNHSDEPEVVAQHVLTTLEREHNMRWIGWPERLFVRINQILPFLVSGAIRKQQSVILSFLNR</sequence>
<reference evidence="6" key="1">
    <citation type="submission" date="2015-12" db="EMBL/GenBank/DDBJ databases">
        <authorList>
            <person name="Tarr C.L."/>
            <person name="Gladney L.M."/>
        </authorList>
    </citation>
    <scope>NUCLEOTIDE SEQUENCE [LARGE SCALE GENOMIC DNA]</scope>
    <source>
        <strain evidence="6">2756-81</strain>
    </source>
</reference>
<evidence type="ECO:0000256" key="1">
    <source>
        <dbReference type="ARBA" id="ARBA00006484"/>
    </source>
</evidence>
<dbReference type="NCBIfam" id="NF006565">
    <property type="entry name" value="PRK09072.1"/>
    <property type="match status" value="1"/>
</dbReference>
<dbReference type="PRINTS" id="PR00080">
    <property type="entry name" value="SDRFAMILY"/>
</dbReference>
<dbReference type="EMBL" id="LOMK01000002">
    <property type="protein sequence ID" value="KYN23839.1"/>
    <property type="molecule type" value="Genomic_DNA"/>
</dbReference>
<dbReference type="SMART" id="SM00822">
    <property type="entry name" value="PKS_KR"/>
    <property type="match status" value="1"/>
</dbReference>
<evidence type="ECO:0000313" key="5">
    <source>
        <dbReference type="EMBL" id="KYN23839.1"/>
    </source>
</evidence>